<dbReference type="EMBL" id="JADBGQ010000193">
    <property type="protein sequence ID" value="KAG5373601.1"/>
    <property type="molecule type" value="Genomic_DNA"/>
</dbReference>
<feature type="compositionally biased region" description="Polar residues" evidence="1">
    <location>
        <begin position="196"/>
        <end position="223"/>
    </location>
</feature>
<dbReference type="Proteomes" id="UP000823674">
    <property type="component" value="Unassembled WGS sequence"/>
</dbReference>
<organism evidence="2 3">
    <name type="scientific">Brassica rapa subsp. trilocularis</name>
    <dbReference type="NCBI Taxonomy" id="1813537"/>
    <lineage>
        <taxon>Eukaryota</taxon>
        <taxon>Viridiplantae</taxon>
        <taxon>Streptophyta</taxon>
        <taxon>Embryophyta</taxon>
        <taxon>Tracheophyta</taxon>
        <taxon>Spermatophyta</taxon>
        <taxon>Magnoliopsida</taxon>
        <taxon>eudicotyledons</taxon>
        <taxon>Gunneridae</taxon>
        <taxon>Pentapetalae</taxon>
        <taxon>rosids</taxon>
        <taxon>malvids</taxon>
        <taxon>Brassicales</taxon>
        <taxon>Brassicaceae</taxon>
        <taxon>Brassiceae</taxon>
        <taxon>Brassica</taxon>
    </lineage>
</organism>
<accession>A0ABQ7KJ93</accession>
<evidence type="ECO:0000256" key="1">
    <source>
        <dbReference type="SAM" id="MobiDB-lite"/>
    </source>
</evidence>
<evidence type="ECO:0000313" key="2">
    <source>
        <dbReference type="EMBL" id="KAG5373601.1"/>
    </source>
</evidence>
<comment type="caution">
    <text evidence="2">The sequence shown here is derived from an EMBL/GenBank/DDBJ whole genome shotgun (WGS) entry which is preliminary data.</text>
</comment>
<name>A0ABQ7KJ93_BRACM</name>
<evidence type="ECO:0000313" key="3">
    <source>
        <dbReference type="Proteomes" id="UP000823674"/>
    </source>
</evidence>
<protein>
    <submittedName>
        <fullName evidence="2">Uncharacterized protein</fullName>
    </submittedName>
</protein>
<keyword evidence="3" id="KW-1185">Reference proteome</keyword>
<gene>
    <name evidence="2" type="primary">A09p037950.1_BraROA</name>
    <name evidence="2" type="ORF">IGI04_043082</name>
</gene>
<reference evidence="2 3" key="1">
    <citation type="submission" date="2021-03" db="EMBL/GenBank/DDBJ databases">
        <authorList>
            <person name="King G.J."/>
            <person name="Bancroft I."/>
            <person name="Baten A."/>
            <person name="Bloomfield J."/>
            <person name="Borpatragohain P."/>
            <person name="He Z."/>
            <person name="Irish N."/>
            <person name="Irwin J."/>
            <person name="Liu K."/>
            <person name="Mauleon R.P."/>
            <person name="Moore J."/>
            <person name="Morris R."/>
            <person name="Ostergaard L."/>
            <person name="Wang B."/>
            <person name="Wells R."/>
        </authorList>
    </citation>
    <scope>NUCLEOTIDE SEQUENCE [LARGE SCALE GENOMIC DNA]</scope>
    <source>
        <strain evidence="2">R-o-18</strain>
        <tissue evidence="2">Leaf</tissue>
    </source>
</reference>
<proteinExistence type="predicted"/>
<feature type="region of interest" description="Disordered" evidence="1">
    <location>
        <begin position="181"/>
        <end position="264"/>
    </location>
</feature>
<sequence length="264" mass="29650">MYTRTSVCVRQHTLDVRGRPSAHTGRPWPSVSTQTAAGTVLSTQIKHAPWLSRVFGPRGLSVQCNTQDVLQHKHDVVAGRCVSVCPQCTRDVRHAHSMTSVITKKTQTAWLSSLCVRVSVSAHRTIRQQTQTSVHQTRRTSVQHKEKERPWACPWCVPLSVKCTNNAGRLQYHRTSVSTQRNSVPSSYTEARPWPSVSNTNQEVSRSKQITSLARPSTHTGRPSVNILRPCPRSVQHTQQDVPSVTEDIPGLPYSTHRRRNFSN</sequence>